<name>A0A2T4JGY5_9RHOB</name>
<dbReference type="GO" id="GO:0016829">
    <property type="term" value="F:lyase activity"/>
    <property type="evidence" value="ECO:0007669"/>
    <property type="project" value="UniProtKB-KW"/>
</dbReference>
<dbReference type="PROSITE" id="PS51257">
    <property type="entry name" value="PROKAR_LIPOPROTEIN"/>
    <property type="match status" value="1"/>
</dbReference>
<organism evidence="1 2">
    <name type="scientific">Phaeovulum veldkampii DSM 11550</name>
    <dbReference type="NCBI Taxonomy" id="1185920"/>
    <lineage>
        <taxon>Bacteria</taxon>
        <taxon>Pseudomonadati</taxon>
        <taxon>Pseudomonadota</taxon>
        <taxon>Alphaproteobacteria</taxon>
        <taxon>Rhodobacterales</taxon>
        <taxon>Paracoccaceae</taxon>
        <taxon>Phaeovulum</taxon>
    </lineage>
</organism>
<dbReference type="Proteomes" id="UP000241899">
    <property type="component" value="Unassembled WGS sequence"/>
</dbReference>
<dbReference type="RefSeq" id="WP_107325280.1">
    <property type="nucleotide sequence ID" value="NZ_NHSP01000020.1"/>
</dbReference>
<gene>
    <name evidence="1" type="ORF">C5F46_10355</name>
</gene>
<dbReference type="EMBL" id="PZKF01000022">
    <property type="protein sequence ID" value="PTE17174.1"/>
    <property type="molecule type" value="Genomic_DNA"/>
</dbReference>
<keyword evidence="2" id="KW-1185">Reference proteome</keyword>
<sequence>MKRWSLALAFALAACGVDGPPVPPAKAAPGITVSGTAEIGIVSRR</sequence>
<comment type="caution">
    <text evidence="1">The sequence shown here is derived from an EMBL/GenBank/DDBJ whole genome shotgun (WGS) entry which is preliminary data.</text>
</comment>
<reference evidence="1 2" key="1">
    <citation type="submission" date="2018-03" db="EMBL/GenBank/DDBJ databases">
        <title>Rhodobacter veldkampii.</title>
        <authorList>
            <person name="Meyer T.E."/>
            <person name="Miller S."/>
            <person name="Lodha T."/>
            <person name="Gandham S."/>
            <person name="Chintalapati S."/>
            <person name="Chintalapati V.R."/>
        </authorList>
    </citation>
    <scope>NUCLEOTIDE SEQUENCE [LARGE SCALE GENOMIC DNA]</scope>
    <source>
        <strain evidence="1 2">DSM 11550</strain>
    </source>
</reference>
<evidence type="ECO:0000313" key="1">
    <source>
        <dbReference type="EMBL" id="PTE17174.1"/>
    </source>
</evidence>
<protein>
    <submittedName>
        <fullName evidence="1">Argininosuccinate lyase</fullName>
    </submittedName>
</protein>
<dbReference type="AlphaFoldDB" id="A0A2T4JGY5"/>
<keyword evidence="1" id="KW-0456">Lyase</keyword>
<accession>A0A2T4JGY5</accession>
<evidence type="ECO:0000313" key="2">
    <source>
        <dbReference type="Proteomes" id="UP000241899"/>
    </source>
</evidence>
<proteinExistence type="predicted"/>